<dbReference type="EMBL" id="CAJOBO010008581">
    <property type="protein sequence ID" value="CAF4585368.1"/>
    <property type="molecule type" value="Genomic_DNA"/>
</dbReference>
<accession>A0A818NCR5</accession>
<dbReference type="EMBL" id="CAJNYD010004482">
    <property type="protein sequence ID" value="CAF3604501.1"/>
    <property type="molecule type" value="Genomic_DNA"/>
</dbReference>
<dbReference type="AlphaFoldDB" id="A0A818NCR5"/>
<feature type="non-terminal residue" evidence="1">
    <location>
        <position position="1"/>
    </location>
</feature>
<dbReference type="Proteomes" id="UP000663833">
    <property type="component" value="Unassembled WGS sequence"/>
</dbReference>
<evidence type="ECO:0000313" key="1">
    <source>
        <dbReference type="EMBL" id="CAF3604501.1"/>
    </source>
</evidence>
<reference evidence="1" key="1">
    <citation type="submission" date="2021-02" db="EMBL/GenBank/DDBJ databases">
        <authorList>
            <person name="Nowell W R."/>
        </authorList>
    </citation>
    <scope>NUCLEOTIDE SEQUENCE</scope>
</reference>
<sequence length="63" mass="7820">QMRGWRYLFFTNKLKLQMELRRQALLDVYQEKQHSLDLINKQEHRQQFLLNSSSILNQEEQQQ</sequence>
<comment type="caution">
    <text evidence="1">The sequence shown here is derived from an EMBL/GenBank/DDBJ whole genome shotgun (WGS) entry which is preliminary data.</text>
</comment>
<organism evidence="1 3">
    <name type="scientific">Rotaria socialis</name>
    <dbReference type="NCBI Taxonomy" id="392032"/>
    <lineage>
        <taxon>Eukaryota</taxon>
        <taxon>Metazoa</taxon>
        <taxon>Spiralia</taxon>
        <taxon>Gnathifera</taxon>
        <taxon>Rotifera</taxon>
        <taxon>Eurotatoria</taxon>
        <taxon>Bdelloidea</taxon>
        <taxon>Philodinida</taxon>
        <taxon>Philodinidae</taxon>
        <taxon>Rotaria</taxon>
    </lineage>
</organism>
<proteinExistence type="predicted"/>
<evidence type="ECO:0000313" key="2">
    <source>
        <dbReference type="EMBL" id="CAF4585368.1"/>
    </source>
</evidence>
<name>A0A818NCR5_9BILA</name>
<evidence type="ECO:0000313" key="3">
    <source>
        <dbReference type="Proteomes" id="UP000663833"/>
    </source>
</evidence>
<protein>
    <submittedName>
        <fullName evidence="1">Uncharacterized protein</fullName>
    </submittedName>
</protein>
<gene>
    <name evidence="2" type="ORF">HFQ381_LOCUS32740</name>
    <name evidence="1" type="ORF">LUA448_LOCUS30609</name>
</gene>
<dbReference type="Proteomes" id="UP000663851">
    <property type="component" value="Unassembled WGS sequence"/>
</dbReference>